<keyword evidence="1" id="KW-0472">Membrane</keyword>
<keyword evidence="3" id="KW-1185">Reference proteome</keyword>
<comment type="caution">
    <text evidence="2">The sequence shown here is derived from an EMBL/GenBank/DDBJ whole genome shotgun (WGS) entry which is preliminary data.</text>
</comment>
<keyword evidence="1" id="KW-1133">Transmembrane helix</keyword>
<gene>
    <name evidence="2" type="ORF">R1flu_029281</name>
</gene>
<evidence type="ECO:0000313" key="3">
    <source>
        <dbReference type="Proteomes" id="UP001605036"/>
    </source>
</evidence>
<sequence>MRFMISRWSGGRAKHSKLGHFLVISPSAVFFLMISLARLLRQFATFSSSTIRRIRLSCPFYDVCPGSWRCNCQHSKGNVPAAIATTKEIDAIRKQASKDCYGLKGLRLRLNTVKDNASSTEMVYLVLLSKLIRSPGSKIRPVPLVHVDGGSFLSCMRLNAVSRFCASLVCQALRFCRFATLYRSPDSYVTGASSSTSPRRLDVSARTLTVPPSAWHREASFHVFFAAFDVPVRAVFRRRPLALDRRFRPVSLLMFCFVVSV</sequence>
<organism evidence="2 3">
    <name type="scientific">Riccia fluitans</name>
    <dbReference type="NCBI Taxonomy" id="41844"/>
    <lineage>
        <taxon>Eukaryota</taxon>
        <taxon>Viridiplantae</taxon>
        <taxon>Streptophyta</taxon>
        <taxon>Embryophyta</taxon>
        <taxon>Marchantiophyta</taxon>
        <taxon>Marchantiopsida</taxon>
        <taxon>Marchantiidae</taxon>
        <taxon>Marchantiales</taxon>
        <taxon>Ricciaceae</taxon>
        <taxon>Riccia</taxon>
    </lineage>
</organism>
<proteinExistence type="predicted"/>
<evidence type="ECO:0000313" key="2">
    <source>
        <dbReference type="EMBL" id="KAL2610708.1"/>
    </source>
</evidence>
<evidence type="ECO:0000256" key="1">
    <source>
        <dbReference type="SAM" id="Phobius"/>
    </source>
</evidence>
<feature type="transmembrane region" description="Helical" evidence="1">
    <location>
        <begin position="21"/>
        <end position="40"/>
    </location>
</feature>
<name>A0ABD1XT59_9MARC</name>
<dbReference type="EMBL" id="JBHFFA010000008">
    <property type="protein sequence ID" value="KAL2610708.1"/>
    <property type="molecule type" value="Genomic_DNA"/>
</dbReference>
<reference evidence="2 3" key="1">
    <citation type="submission" date="2024-09" db="EMBL/GenBank/DDBJ databases">
        <title>Chromosome-scale assembly of Riccia fluitans.</title>
        <authorList>
            <person name="Paukszto L."/>
            <person name="Sawicki J."/>
            <person name="Karawczyk K."/>
            <person name="Piernik-Szablinska J."/>
            <person name="Szczecinska M."/>
            <person name="Mazdziarz M."/>
        </authorList>
    </citation>
    <scope>NUCLEOTIDE SEQUENCE [LARGE SCALE GENOMIC DNA]</scope>
    <source>
        <strain evidence="2">Rf_01</strain>
        <tissue evidence="2">Aerial parts of the thallus</tissue>
    </source>
</reference>
<dbReference type="Proteomes" id="UP001605036">
    <property type="component" value="Unassembled WGS sequence"/>
</dbReference>
<dbReference type="AlphaFoldDB" id="A0ABD1XT59"/>
<keyword evidence="1" id="KW-0812">Transmembrane</keyword>
<accession>A0ABD1XT59</accession>
<protein>
    <submittedName>
        <fullName evidence="2">Uncharacterized protein</fullName>
    </submittedName>
</protein>